<dbReference type="GO" id="GO:0000049">
    <property type="term" value="F:tRNA binding"/>
    <property type="evidence" value="ECO:0007669"/>
    <property type="project" value="UniProtKB-KW"/>
</dbReference>
<dbReference type="Pfam" id="PF07973">
    <property type="entry name" value="tRNA_SAD"/>
    <property type="match status" value="1"/>
</dbReference>
<dbReference type="PANTHER" id="PTHR11451:SF44">
    <property type="entry name" value="THREONINE--TRNA LIGASE, CHLOROPLASTIC_MITOCHONDRIAL 2"/>
    <property type="match status" value="1"/>
</dbReference>
<dbReference type="PANTHER" id="PTHR11451">
    <property type="entry name" value="THREONINE-TRNA LIGASE"/>
    <property type="match status" value="1"/>
</dbReference>
<comment type="subcellular location">
    <subcellularLocation>
        <location evidence="1 14">Cytoplasm</location>
    </subcellularLocation>
</comment>
<dbReference type="GO" id="GO:0046872">
    <property type="term" value="F:metal ion binding"/>
    <property type="evidence" value="ECO:0007669"/>
    <property type="project" value="UniProtKB-KW"/>
</dbReference>
<dbReference type="InterPro" id="IPR045864">
    <property type="entry name" value="aa-tRNA-synth_II/BPL/LPL"/>
</dbReference>
<dbReference type="FunFam" id="3.30.930.10:FF:000019">
    <property type="entry name" value="Threonine--tRNA ligase"/>
    <property type="match status" value="1"/>
</dbReference>
<comment type="similarity">
    <text evidence="2 14">Belongs to the class-II aminoacyl-tRNA synthetase family.</text>
</comment>
<dbReference type="PRINTS" id="PR01047">
    <property type="entry name" value="TRNASYNTHTHR"/>
</dbReference>
<dbReference type="InterPro" id="IPR018163">
    <property type="entry name" value="Thr/Ala-tRNA-synth_IIc_edit"/>
</dbReference>
<evidence type="ECO:0000256" key="11">
    <source>
        <dbReference type="ARBA" id="ARBA00022917"/>
    </source>
</evidence>
<evidence type="ECO:0000256" key="1">
    <source>
        <dbReference type="ARBA" id="ARBA00004496"/>
    </source>
</evidence>
<dbReference type="Proteomes" id="UP000178771">
    <property type="component" value="Unassembled WGS sequence"/>
</dbReference>
<dbReference type="InterPro" id="IPR036621">
    <property type="entry name" value="Anticodon-bd_dom_sf"/>
</dbReference>
<dbReference type="SUPFAM" id="SSF55186">
    <property type="entry name" value="ThrRS/AlaRS common domain"/>
    <property type="match status" value="1"/>
</dbReference>
<dbReference type="PROSITE" id="PS50862">
    <property type="entry name" value="AA_TRNA_LIGASE_II"/>
    <property type="match status" value="1"/>
</dbReference>
<dbReference type="Pfam" id="PF03129">
    <property type="entry name" value="HGTP_anticodon"/>
    <property type="match status" value="1"/>
</dbReference>
<dbReference type="InterPro" id="IPR006195">
    <property type="entry name" value="aa-tRNA-synth_II"/>
</dbReference>
<reference evidence="16 17" key="1">
    <citation type="journal article" date="2016" name="Nat. Commun.">
        <title>Thousands of microbial genomes shed light on interconnected biogeochemical processes in an aquifer system.</title>
        <authorList>
            <person name="Anantharaman K."/>
            <person name="Brown C.T."/>
            <person name="Hug L.A."/>
            <person name="Sharon I."/>
            <person name="Castelle C.J."/>
            <person name="Probst A.J."/>
            <person name="Thomas B.C."/>
            <person name="Singh A."/>
            <person name="Wilkins M.J."/>
            <person name="Karaoz U."/>
            <person name="Brodie E.L."/>
            <person name="Williams K.H."/>
            <person name="Hubbard S.S."/>
            <person name="Banfield J.F."/>
        </authorList>
    </citation>
    <scope>NUCLEOTIDE SEQUENCE [LARGE SCALE GENOMIC DNA]</scope>
</reference>
<dbReference type="FunFam" id="3.30.980.10:FF:000005">
    <property type="entry name" value="Threonyl-tRNA synthetase, mitochondrial"/>
    <property type="match status" value="1"/>
</dbReference>
<keyword evidence="9 14" id="KW-0067">ATP-binding</keyword>
<proteinExistence type="inferred from homology"/>
<feature type="binding site" evidence="14">
    <location>
        <position position="333"/>
    </location>
    <ligand>
        <name>Zn(2+)</name>
        <dbReference type="ChEBI" id="CHEBI:29105"/>
        <note>catalytic</note>
    </ligand>
</feature>
<dbReference type="SUPFAM" id="SSF55681">
    <property type="entry name" value="Class II aaRS and biotin synthetases"/>
    <property type="match status" value="1"/>
</dbReference>
<dbReference type="FunFam" id="3.40.50.800:FF:000001">
    <property type="entry name" value="Threonine--tRNA ligase"/>
    <property type="match status" value="1"/>
</dbReference>
<evidence type="ECO:0000256" key="4">
    <source>
        <dbReference type="ARBA" id="ARBA00022555"/>
    </source>
</evidence>
<dbReference type="GO" id="GO:0006435">
    <property type="term" value="P:threonyl-tRNA aminoacylation"/>
    <property type="evidence" value="ECO:0007669"/>
    <property type="project" value="UniProtKB-UniRule"/>
</dbReference>
<sequence>MNDDNNQNELLKIRHSAEHVLMHAMLNLGYKFHMAMGPAIDDGFYFDFELLEGMVSEEDFAKIEKEMKKIIEGDYPITSAKISIAEARKLFEGNPYKQEWLDGIEKEGEEATVYWTGKPGEKESFVDLCAGPHVDSTGKIKAFKLLSIAGAYWHGDEKNKMLTRIYGTAFNSQKELDEYLKNLKEAKKRDHRKLGKELELFMFHNTAPGSAYWLHKGVIILNELIEFWRIEHRKRGYQEISSPLVNKKDLWELSGHWDHYKDEMFLADMGEGEIYGIKPMNCPNAMVVFDSKLRSYKELPLRLSDTDTLHRYEKSGTLNGLLRVRSFRQDDSHNFVTEEQIKQEYKNILDIAELFYGIFNLDFKYRLGTRPDKYMGDPETWDKAEDELKTILNEGSREYSILEGDGAFYGPKIDILMKDSLGREWQMGTVQLDFQIPRRFKLKYIDKDGSEKIPVVIHRVIYGSLERFIGILIEHFAGAFPVWLSPVQVVVLNVSDQVIDYAKGIYQKLFDEGIRVELDDKDETIGNKIRKAQEQKTPYMLIIGSKEAESKTVSIRSRDGKQENLISLDAFTKRLKDNIISKSLKL</sequence>
<name>A0A1F4V3V2_UNCKA</name>
<evidence type="ECO:0000256" key="10">
    <source>
        <dbReference type="ARBA" id="ARBA00022884"/>
    </source>
</evidence>
<keyword evidence="5 14" id="KW-0436">Ligase</keyword>
<evidence type="ECO:0000256" key="8">
    <source>
        <dbReference type="ARBA" id="ARBA00022833"/>
    </source>
</evidence>
<comment type="cofactor">
    <cofactor evidence="14">
        <name>Zn(2+)</name>
        <dbReference type="ChEBI" id="CHEBI:29105"/>
    </cofactor>
    <text evidence="14">Binds 1 zinc ion per subunit.</text>
</comment>
<keyword evidence="6 14" id="KW-0479">Metal-binding</keyword>
<keyword evidence="11 14" id="KW-0648">Protein biosynthesis</keyword>
<evidence type="ECO:0000256" key="12">
    <source>
        <dbReference type="ARBA" id="ARBA00023146"/>
    </source>
</evidence>
<dbReference type="NCBIfam" id="TIGR00418">
    <property type="entry name" value="thrS"/>
    <property type="match status" value="1"/>
</dbReference>
<keyword evidence="12 14" id="KW-0030">Aminoacyl-tRNA synthetase</keyword>
<dbReference type="GO" id="GO:0005737">
    <property type="term" value="C:cytoplasm"/>
    <property type="evidence" value="ECO:0007669"/>
    <property type="project" value="UniProtKB-SubCell"/>
</dbReference>
<keyword evidence="10 14" id="KW-0694">RNA-binding</keyword>
<dbReference type="InterPro" id="IPR002320">
    <property type="entry name" value="Thr-tRNA-ligase_IIa"/>
</dbReference>
<dbReference type="Gene3D" id="3.30.980.10">
    <property type="entry name" value="Threonyl-trna Synthetase, Chain A, domain 2"/>
    <property type="match status" value="1"/>
</dbReference>
<evidence type="ECO:0000256" key="14">
    <source>
        <dbReference type="HAMAP-Rule" id="MF_00184"/>
    </source>
</evidence>
<dbReference type="GO" id="GO:0004829">
    <property type="term" value="F:threonine-tRNA ligase activity"/>
    <property type="evidence" value="ECO:0007669"/>
    <property type="project" value="UniProtKB-UniRule"/>
</dbReference>
<dbReference type="InterPro" id="IPR012947">
    <property type="entry name" value="tRNA_SAD"/>
</dbReference>
<evidence type="ECO:0000256" key="2">
    <source>
        <dbReference type="ARBA" id="ARBA00008226"/>
    </source>
</evidence>
<evidence type="ECO:0000256" key="9">
    <source>
        <dbReference type="ARBA" id="ARBA00022840"/>
    </source>
</evidence>
<dbReference type="InterPro" id="IPR004154">
    <property type="entry name" value="Anticodon-bd"/>
</dbReference>
<dbReference type="Gene3D" id="3.30.930.10">
    <property type="entry name" value="Bira Bifunctional Protein, Domain 2"/>
    <property type="match status" value="1"/>
</dbReference>
<keyword evidence="3 14" id="KW-0963">Cytoplasm</keyword>
<keyword evidence="7 14" id="KW-0547">Nucleotide-binding</keyword>
<dbReference type="Gene3D" id="3.40.50.800">
    <property type="entry name" value="Anticodon-binding domain"/>
    <property type="match status" value="1"/>
</dbReference>
<evidence type="ECO:0000256" key="7">
    <source>
        <dbReference type="ARBA" id="ARBA00022741"/>
    </source>
</evidence>
<dbReference type="EMBL" id="MEVH01000011">
    <property type="protein sequence ID" value="OGC51881.1"/>
    <property type="molecule type" value="Genomic_DNA"/>
</dbReference>
<evidence type="ECO:0000313" key="16">
    <source>
        <dbReference type="EMBL" id="OGC51881.1"/>
    </source>
</evidence>
<comment type="catalytic activity">
    <reaction evidence="13 14">
        <text>tRNA(Thr) + L-threonine + ATP = L-threonyl-tRNA(Thr) + AMP + diphosphate + H(+)</text>
        <dbReference type="Rhea" id="RHEA:24624"/>
        <dbReference type="Rhea" id="RHEA-COMP:9670"/>
        <dbReference type="Rhea" id="RHEA-COMP:9704"/>
        <dbReference type="ChEBI" id="CHEBI:15378"/>
        <dbReference type="ChEBI" id="CHEBI:30616"/>
        <dbReference type="ChEBI" id="CHEBI:33019"/>
        <dbReference type="ChEBI" id="CHEBI:57926"/>
        <dbReference type="ChEBI" id="CHEBI:78442"/>
        <dbReference type="ChEBI" id="CHEBI:78534"/>
        <dbReference type="ChEBI" id="CHEBI:456215"/>
        <dbReference type="EC" id="6.1.1.3"/>
    </reaction>
</comment>
<dbReference type="Pfam" id="PF00587">
    <property type="entry name" value="tRNA-synt_2b"/>
    <property type="match status" value="1"/>
</dbReference>
<dbReference type="SMART" id="SM00863">
    <property type="entry name" value="tRNA_SAD"/>
    <property type="match status" value="1"/>
</dbReference>
<feature type="region of interest" description="Catalytic" evidence="14">
    <location>
        <begin position="190"/>
        <end position="481"/>
    </location>
</feature>
<comment type="subunit">
    <text evidence="14">Homodimer.</text>
</comment>
<keyword evidence="4 14" id="KW-0820">tRNA-binding</keyword>
<dbReference type="Gene3D" id="3.30.54.20">
    <property type="match status" value="1"/>
</dbReference>
<dbReference type="CDD" id="cd00771">
    <property type="entry name" value="ThrRS_core"/>
    <property type="match status" value="1"/>
</dbReference>
<evidence type="ECO:0000256" key="3">
    <source>
        <dbReference type="ARBA" id="ARBA00022490"/>
    </source>
</evidence>
<dbReference type="SUPFAM" id="SSF52954">
    <property type="entry name" value="Class II aaRS ABD-related"/>
    <property type="match status" value="1"/>
</dbReference>
<dbReference type="AlphaFoldDB" id="A0A1F4V3V2"/>
<keyword evidence="8 14" id="KW-0862">Zinc</keyword>
<dbReference type="InterPro" id="IPR047246">
    <property type="entry name" value="ThrRS_anticodon"/>
</dbReference>
<dbReference type="STRING" id="1802624.A2982_02555"/>
<dbReference type="EC" id="6.1.1.3" evidence="14"/>
<feature type="binding site" evidence="14">
    <location>
        <position position="282"/>
    </location>
    <ligand>
        <name>Zn(2+)</name>
        <dbReference type="ChEBI" id="CHEBI:29105"/>
        <note>catalytic</note>
    </ligand>
</feature>
<dbReference type="InterPro" id="IPR033728">
    <property type="entry name" value="ThrRS_core"/>
</dbReference>
<accession>A0A1F4V3V2</accession>
<evidence type="ECO:0000313" key="17">
    <source>
        <dbReference type="Proteomes" id="UP000178771"/>
    </source>
</evidence>
<feature type="binding site" evidence="14">
    <location>
        <position position="458"/>
    </location>
    <ligand>
        <name>Zn(2+)</name>
        <dbReference type="ChEBI" id="CHEBI:29105"/>
        <note>catalytic</note>
    </ligand>
</feature>
<gene>
    <name evidence="14" type="primary">thrS</name>
    <name evidence="16" type="ORF">A2982_02555</name>
</gene>
<protein>
    <recommendedName>
        <fullName evidence="14">Threonine--tRNA ligase</fullName>
        <ecNumber evidence="14">6.1.1.3</ecNumber>
    </recommendedName>
    <alternativeName>
        <fullName evidence="14">Threonyl-tRNA synthetase</fullName>
        <shortName evidence="14">ThrRS</shortName>
    </alternativeName>
</protein>
<dbReference type="CDD" id="cd00860">
    <property type="entry name" value="ThrRS_anticodon"/>
    <property type="match status" value="1"/>
</dbReference>
<evidence type="ECO:0000256" key="5">
    <source>
        <dbReference type="ARBA" id="ARBA00022598"/>
    </source>
</evidence>
<dbReference type="InterPro" id="IPR002314">
    <property type="entry name" value="aa-tRNA-synt_IIb"/>
</dbReference>
<organism evidence="16 17">
    <name type="scientific">candidate division WWE3 bacterium RIFCSPLOWO2_01_FULL_39_13</name>
    <dbReference type="NCBI Taxonomy" id="1802624"/>
    <lineage>
        <taxon>Bacteria</taxon>
        <taxon>Katanobacteria</taxon>
    </lineage>
</organism>
<evidence type="ECO:0000256" key="13">
    <source>
        <dbReference type="ARBA" id="ARBA00049515"/>
    </source>
</evidence>
<evidence type="ECO:0000256" key="6">
    <source>
        <dbReference type="ARBA" id="ARBA00022723"/>
    </source>
</evidence>
<dbReference type="GO" id="GO:0005524">
    <property type="term" value="F:ATP binding"/>
    <property type="evidence" value="ECO:0007669"/>
    <property type="project" value="UniProtKB-UniRule"/>
</dbReference>
<evidence type="ECO:0000259" key="15">
    <source>
        <dbReference type="PROSITE" id="PS50862"/>
    </source>
</evidence>
<dbReference type="HAMAP" id="MF_00184">
    <property type="entry name" value="Thr_tRNA_synth"/>
    <property type="match status" value="1"/>
</dbReference>
<feature type="domain" description="Aminoacyl-transfer RNA synthetases class-II family profile" evidence="15">
    <location>
        <begin position="217"/>
        <end position="481"/>
    </location>
</feature>
<comment type="caution">
    <text evidence="16">The sequence shown here is derived from an EMBL/GenBank/DDBJ whole genome shotgun (WGS) entry which is preliminary data.</text>
</comment>